<keyword evidence="1" id="KW-0472">Membrane</keyword>
<keyword evidence="3" id="KW-1185">Reference proteome</keyword>
<dbReference type="AlphaFoldDB" id="A0A1M5HTV8"/>
<organism evidence="2 3">
    <name type="scientific">Cnuella takakiae</name>
    <dbReference type="NCBI Taxonomy" id="1302690"/>
    <lineage>
        <taxon>Bacteria</taxon>
        <taxon>Pseudomonadati</taxon>
        <taxon>Bacteroidota</taxon>
        <taxon>Chitinophagia</taxon>
        <taxon>Chitinophagales</taxon>
        <taxon>Chitinophagaceae</taxon>
        <taxon>Cnuella</taxon>
    </lineage>
</organism>
<evidence type="ECO:0000256" key="1">
    <source>
        <dbReference type="SAM" id="Phobius"/>
    </source>
</evidence>
<reference evidence="2 3" key="1">
    <citation type="submission" date="2016-11" db="EMBL/GenBank/DDBJ databases">
        <authorList>
            <person name="Jaros S."/>
            <person name="Januszkiewicz K."/>
            <person name="Wedrychowicz H."/>
        </authorList>
    </citation>
    <scope>NUCLEOTIDE SEQUENCE [LARGE SCALE GENOMIC DNA]</scope>
    <source>
        <strain evidence="2 3">DSM 26897</strain>
    </source>
</reference>
<proteinExistence type="predicted"/>
<feature type="transmembrane region" description="Helical" evidence="1">
    <location>
        <begin position="31"/>
        <end position="54"/>
    </location>
</feature>
<name>A0A1M5HTV8_9BACT</name>
<dbReference type="Proteomes" id="UP000184368">
    <property type="component" value="Unassembled WGS sequence"/>
</dbReference>
<sequence>MAKSRLRPNRRKYPQYTNKEWLFDKKSNNSLVVFVIFLALMAILGLIGAFLRYYNMVVK</sequence>
<keyword evidence="1" id="KW-1133">Transmembrane helix</keyword>
<dbReference type="EMBL" id="FQUO01000020">
    <property type="protein sequence ID" value="SHG19384.1"/>
    <property type="molecule type" value="Genomic_DNA"/>
</dbReference>
<evidence type="ECO:0000313" key="2">
    <source>
        <dbReference type="EMBL" id="SHG19384.1"/>
    </source>
</evidence>
<keyword evidence="1" id="KW-0812">Transmembrane</keyword>
<protein>
    <submittedName>
        <fullName evidence="2">Uncharacterized protein</fullName>
    </submittedName>
</protein>
<evidence type="ECO:0000313" key="3">
    <source>
        <dbReference type="Proteomes" id="UP000184368"/>
    </source>
</evidence>
<accession>A0A1M5HTV8</accession>
<gene>
    <name evidence="2" type="ORF">SAMN05444008_12057</name>
</gene>